<evidence type="ECO:0000256" key="4">
    <source>
        <dbReference type="ARBA" id="ARBA00023136"/>
    </source>
</evidence>
<protein>
    <submittedName>
        <fullName evidence="6">Isoprenylcysteine carboxylmethyltransferase family protein</fullName>
    </submittedName>
</protein>
<evidence type="ECO:0000313" key="7">
    <source>
        <dbReference type="Proteomes" id="UP001501509"/>
    </source>
</evidence>
<keyword evidence="4 5" id="KW-0472">Membrane</keyword>
<organism evidence="6 7">
    <name type="scientific">Actinomadura fulvescens</name>
    <dbReference type="NCBI Taxonomy" id="46160"/>
    <lineage>
        <taxon>Bacteria</taxon>
        <taxon>Bacillati</taxon>
        <taxon>Actinomycetota</taxon>
        <taxon>Actinomycetes</taxon>
        <taxon>Streptosporangiales</taxon>
        <taxon>Thermomonosporaceae</taxon>
        <taxon>Actinomadura</taxon>
    </lineage>
</organism>
<comment type="subcellular location">
    <subcellularLocation>
        <location evidence="1">Endomembrane system</location>
        <topology evidence="1">Multi-pass membrane protein</topology>
    </subcellularLocation>
</comment>
<gene>
    <name evidence="6" type="ORF">GCM10010411_31690</name>
</gene>
<comment type="caution">
    <text evidence="6">The sequence shown here is derived from an EMBL/GenBank/DDBJ whole genome shotgun (WGS) entry which is preliminary data.</text>
</comment>
<proteinExistence type="predicted"/>
<keyword evidence="2 5" id="KW-0812">Transmembrane</keyword>
<dbReference type="PANTHER" id="PTHR12714:SF9">
    <property type="entry name" value="PROTEIN-S-ISOPRENYLCYSTEINE O-METHYLTRANSFERASE"/>
    <property type="match status" value="1"/>
</dbReference>
<feature type="transmembrane region" description="Helical" evidence="5">
    <location>
        <begin position="45"/>
        <end position="67"/>
    </location>
</feature>
<accession>A0ABN3PPB2</accession>
<evidence type="ECO:0000256" key="2">
    <source>
        <dbReference type="ARBA" id="ARBA00022692"/>
    </source>
</evidence>
<dbReference type="EMBL" id="BAAATD010000003">
    <property type="protein sequence ID" value="GAA2595894.1"/>
    <property type="molecule type" value="Genomic_DNA"/>
</dbReference>
<dbReference type="Gene3D" id="1.20.120.1630">
    <property type="match status" value="1"/>
</dbReference>
<name>A0ABN3PPB2_9ACTN</name>
<feature type="transmembrane region" description="Helical" evidence="5">
    <location>
        <begin position="131"/>
        <end position="162"/>
    </location>
</feature>
<evidence type="ECO:0000256" key="5">
    <source>
        <dbReference type="SAM" id="Phobius"/>
    </source>
</evidence>
<evidence type="ECO:0000313" key="6">
    <source>
        <dbReference type="EMBL" id="GAA2595894.1"/>
    </source>
</evidence>
<dbReference type="InterPro" id="IPR007318">
    <property type="entry name" value="Phopholipid_MeTrfase"/>
</dbReference>
<dbReference type="RefSeq" id="WP_344541550.1">
    <property type="nucleotide sequence ID" value="NZ_BAAATD010000003.1"/>
</dbReference>
<dbReference type="Proteomes" id="UP001501509">
    <property type="component" value="Unassembled WGS sequence"/>
</dbReference>
<evidence type="ECO:0000256" key="1">
    <source>
        <dbReference type="ARBA" id="ARBA00004127"/>
    </source>
</evidence>
<keyword evidence="7" id="KW-1185">Reference proteome</keyword>
<feature type="transmembrane region" description="Helical" evidence="5">
    <location>
        <begin position="79"/>
        <end position="100"/>
    </location>
</feature>
<reference evidence="6 7" key="1">
    <citation type="journal article" date="2019" name="Int. J. Syst. Evol. Microbiol.">
        <title>The Global Catalogue of Microorganisms (GCM) 10K type strain sequencing project: providing services to taxonomists for standard genome sequencing and annotation.</title>
        <authorList>
            <consortium name="The Broad Institute Genomics Platform"/>
            <consortium name="The Broad Institute Genome Sequencing Center for Infectious Disease"/>
            <person name="Wu L."/>
            <person name="Ma J."/>
        </authorList>
    </citation>
    <scope>NUCLEOTIDE SEQUENCE [LARGE SCALE GENOMIC DNA]</scope>
    <source>
        <strain evidence="6 7">JCM 6833</strain>
    </source>
</reference>
<dbReference type="Pfam" id="PF04191">
    <property type="entry name" value="PEMT"/>
    <property type="match status" value="1"/>
</dbReference>
<dbReference type="PANTHER" id="PTHR12714">
    <property type="entry name" value="PROTEIN-S ISOPRENYLCYSTEINE O-METHYLTRANSFERASE"/>
    <property type="match status" value="1"/>
</dbReference>
<keyword evidence="3 5" id="KW-1133">Transmembrane helix</keyword>
<sequence>MAVSALVVYLVWALLAFGLRSWVQWRRTGDTGFRGANLGRGTAQWRVRALFAVAVLAGFAGPVAALAGLDAVGVLDRPAVRVAGLAVAVTGVAATVAAQWSMGASWRIGVDEGERTELVTSGAFTLARNPIFTAMIVTMAGLTAMVPNPATLIALALVVVAIEMQVRMVEEPYLERVHGDAYARYRAEVGRFVPWAGRLHSSRPSA</sequence>
<evidence type="ECO:0000256" key="3">
    <source>
        <dbReference type="ARBA" id="ARBA00022989"/>
    </source>
</evidence>